<dbReference type="AlphaFoldDB" id="A0A9P6WGF9"/>
<dbReference type="EMBL" id="PUHW01000551">
    <property type="protein sequence ID" value="KAG0686381.1"/>
    <property type="molecule type" value="Genomic_DNA"/>
</dbReference>
<accession>A0A9P6WGF9</accession>
<name>A0A9P6WGF9_9ASCO</name>
<comment type="caution">
    <text evidence="1">The sequence shown here is derived from an EMBL/GenBank/DDBJ whole genome shotgun (WGS) entry which is preliminary data.</text>
</comment>
<proteinExistence type="predicted"/>
<feature type="non-terminal residue" evidence="1">
    <location>
        <position position="92"/>
    </location>
</feature>
<organism evidence="1 2">
    <name type="scientific">Pichia californica</name>
    <dbReference type="NCBI Taxonomy" id="460514"/>
    <lineage>
        <taxon>Eukaryota</taxon>
        <taxon>Fungi</taxon>
        <taxon>Dikarya</taxon>
        <taxon>Ascomycota</taxon>
        <taxon>Saccharomycotina</taxon>
        <taxon>Pichiomycetes</taxon>
        <taxon>Pichiales</taxon>
        <taxon>Pichiaceae</taxon>
        <taxon>Pichia</taxon>
    </lineage>
</organism>
<dbReference type="Proteomes" id="UP000697127">
    <property type="component" value="Unassembled WGS sequence"/>
</dbReference>
<evidence type="ECO:0000313" key="2">
    <source>
        <dbReference type="Proteomes" id="UP000697127"/>
    </source>
</evidence>
<sequence length="92" mass="10810">MVSDMYTNFCSKSNYFCKCYYVDVLLHHCIRYCIQGIHLQTWESINKICLKKDTIFNVHYGYKYDNLNSSIDGIESLSKNNDGMVKKEASKF</sequence>
<keyword evidence="2" id="KW-1185">Reference proteome</keyword>
<reference evidence="1" key="1">
    <citation type="submission" date="2020-11" db="EMBL/GenBank/DDBJ databases">
        <title>Kefir isolates.</title>
        <authorList>
            <person name="Marcisauskas S."/>
            <person name="Kim Y."/>
            <person name="Blasche S."/>
        </authorList>
    </citation>
    <scope>NUCLEOTIDE SEQUENCE</scope>
    <source>
        <strain evidence="1">Olga-1</strain>
    </source>
</reference>
<gene>
    <name evidence="1" type="ORF">C6P40_004265</name>
</gene>
<evidence type="ECO:0000313" key="1">
    <source>
        <dbReference type="EMBL" id="KAG0686381.1"/>
    </source>
</evidence>
<protein>
    <submittedName>
        <fullName evidence="1">Uncharacterized protein</fullName>
    </submittedName>
</protein>